<dbReference type="AlphaFoldDB" id="A0A4Y2RL72"/>
<proteinExistence type="predicted"/>
<feature type="non-terminal residue" evidence="2">
    <location>
        <position position="1"/>
    </location>
</feature>
<name>A0A4Y2RL72_ARAVE</name>
<comment type="caution">
    <text evidence="2">The sequence shown here is derived from an EMBL/GenBank/DDBJ whole genome shotgun (WGS) entry which is preliminary data.</text>
</comment>
<feature type="compositionally biased region" description="Basic and acidic residues" evidence="1">
    <location>
        <begin position="355"/>
        <end position="368"/>
    </location>
</feature>
<feature type="region of interest" description="Disordered" evidence="1">
    <location>
        <begin position="353"/>
        <end position="389"/>
    </location>
</feature>
<sequence>SSLMPSSSASSALPLVRPTMSPANSSHILRGLQNDVARNPFLDIQTSVNTVSLNTSDCLPKDHKRKRQKSDKEKVGNLTSVINSLHKLSLLGKDFQASLKQQNSSVHQKSTSGGYLPKISQVFYTSKDSPIRQIKRRKDNRDVWQGCKSCVDDIEQNRNGLCVAMEMTESKSSGDDAEQNKSGLWLVREIMESKSPGDDAEQNINGLGIVKDCLASAVNTVEVIPSKEVPAKNVFPVNVCSTKSILRNNETSSRNVLPSYQIENSEKDIISSADSLLVMNETEMPGNQALNVPNFERNWCNDFLINDLQSLKDPDAGHDNSFVQNNLIPVSDVQNQRFHVLFKGFKVVMSRSLRNKSEDPDPQKERIRGSGFIVNPQNRIRDESSESDS</sequence>
<reference evidence="2 3" key="1">
    <citation type="journal article" date="2019" name="Sci. Rep.">
        <title>Orb-weaving spider Araneus ventricosus genome elucidates the spidroin gene catalogue.</title>
        <authorList>
            <person name="Kono N."/>
            <person name="Nakamura H."/>
            <person name="Ohtoshi R."/>
            <person name="Moran D.A.P."/>
            <person name="Shinohara A."/>
            <person name="Yoshida Y."/>
            <person name="Fujiwara M."/>
            <person name="Mori M."/>
            <person name="Tomita M."/>
            <person name="Arakawa K."/>
        </authorList>
    </citation>
    <scope>NUCLEOTIDE SEQUENCE [LARGE SCALE GENOMIC DNA]</scope>
</reference>
<organism evidence="2 3">
    <name type="scientific">Araneus ventricosus</name>
    <name type="common">Orbweaver spider</name>
    <name type="synonym">Epeira ventricosa</name>
    <dbReference type="NCBI Taxonomy" id="182803"/>
    <lineage>
        <taxon>Eukaryota</taxon>
        <taxon>Metazoa</taxon>
        <taxon>Ecdysozoa</taxon>
        <taxon>Arthropoda</taxon>
        <taxon>Chelicerata</taxon>
        <taxon>Arachnida</taxon>
        <taxon>Araneae</taxon>
        <taxon>Araneomorphae</taxon>
        <taxon>Entelegynae</taxon>
        <taxon>Araneoidea</taxon>
        <taxon>Araneidae</taxon>
        <taxon>Araneus</taxon>
    </lineage>
</organism>
<protein>
    <submittedName>
        <fullName evidence="2">Uncharacterized protein</fullName>
    </submittedName>
</protein>
<evidence type="ECO:0000313" key="2">
    <source>
        <dbReference type="EMBL" id="GBN75655.1"/>
    </source>
</evidence>
<dbReference type="EMBL" id="BGPR01017272">
    <property type="protein sequence ID" value="GBN75655.1"/>
    <property type="molecule type" value="Genomic_DNA"/>
</dbReference>
<accession>A0A4Y2RL72</accession>
<keyword evidence="3" id="KW-1185">Reference proteome</keyword>
<feature type="compositionally biased region" description="Basic and acidic residues" evidence="1">
    <location>
        <begin position="379"/>
        <end position="389"/>
    </location>
</feature>
<dbReference type="Proteomes" id="UP000499080">
    <property type="component" value="Unassembled WGS sequence"/>
</dbReference>
<gene>
    <name evidence="2" type="ORF">AVEN_90781_1</name>
</gene>
<evidence type="ECO:0000313" key="3">
    <source>
        <dbReference type="Proteomes" id="UP000499080"/>
    </source>
</evidence>
<evidence type="ECO:0000256" key="1">
    <source>
        <dbReference type="SAM" id="MobiDB-lite"/>
    </source>
</evidence>